<dbReference type="SUPFAM" id="SSF53448">
    <property type="entry name" value="Nucleotide-diphospho-sugar transferases"/>
    <property type="match status" value="2"/>
</dbReference>
<dbReference type="EMBL" id="BAAANH010000001">
    <property type="protein sequence ID" value="GAA1749358.1"/>
    <property type="molecule type" value="Genomic_DNA"/>
</dbReference>
<reference evidence="3 4" key="1">
    <citation type="journal article" date="2019" name="Int. J. Syst. Evol. Microbiol.">
        <title>The Global Catalogue of Microorganisms (GCM) 10K type strain sequencing project: providing services to taxonomists for standard genome sequencing and annotation.</title>
        <authorList>
            <consortium name="The Broad Institute Genomics Platform"/>
            <consortium name="The Broad Institute Genome Sequencing Center for Infectious Disease"/>
            <person name="Wu L."/>
            <person name="Ma J."/>
        </authorList>
    </citation>
    <scope>NUCLEOTIDE SEQUENCE [LARGE SCALE GENOMIC DNA]</scope>
    <source>
        <strain evidence="3 4">JCM 14319</strain>
    </source>
</reference>
<dbReference type="Pfam" id="PF13524">
    <property type="entry name" value="Glyco_trans_1_2"/>
    <property type="match status" value="1"/>
</dbReference>
<comment type="caution">
    <text evidence="3">The sequence shown here is derived from an EMBL/GenBank/DDBJ whole genome shotgun (WGS) entry which is preliminary data.</text>
</comment>
<dbReference type="InterPro" id="IPR029044">
    <property type="entry name" value="Nucleotide-diphossugar_trans"/>
</dbReference>
<evidence type="ECO:0000259" key="2">
    <source>
        <dbReference type="Pfam" id="PF13524"/>
    </source>
</evidence>
<feature type="domain" description="Spore protein YkvP/CgeB glycosyl transferase-like" evidence="2">
    <location>
        <begin position="913"/>
        <end position="1052"/>
    </location>
</feature>
<evidence type="ECO:0000313" key="4">
    <source>
        <dbReference type="Proteomes" id="UP001500506"/>
    </source>
</evidence>
<dbReference type="RefSeq" id="WP_232496768.1">
    <property type="nucleotide sequence ID" value="NZ_BAAANH010000001.1"/>
</dbReference>
<evidence type="ECO:0008006" key="5">
    <source>
        <dbReference type="Google" id="ProtNLM"/>
    </source>
</evidence>
<organism evidence="3 4">
    <name type="scientific">Agromyces humatus</name>
    <dbReference type="NCBI Taxonomy" id="279573"/>
    <lineage>
        <taxon>Bacteria</taxon>
        <taxon>Bacillati</taxon>
        <taxon>Actinomycetota</taxon>
        <taxon>Actinomycetes</taxon>
        <taxon>Micrococcales</taxon>
        <taxon>Microbacteriaceae</taxon>
        <taxon>Agromyces</taxon>
    </lineage>
</organism>
<proteinExistence type="predicted"/>
<dbReference type="InterPro" id="IPR050834">
    <property type="entry name" value="Glycosyltransf_2"/>
</dbReference>
<accession>A0ABN2K6I8</accession>
<evidence type="ECO:0000259" key="1">
    <source>
        <dbReference type="Pfam" id="PF00535"/>
    </source>
</evidence>
<feature type="domain" description="Glycosyltransferase 2-like" evidence="1">
    <location>
        <begin position="479"/>
        <end position="591"/>
    </location>
</feature>
<gene>
    <name evidence="3" type="ORF">GCM10009747_03210</name>
</gene>
<feature type="domain" description="Glycosyltransferase 2-like" evidence="1">
    <location>
        <begin position="241"/>
        <end position="352"/>
    </location>
</feature>
<sequence length="1062" mass="116175">MMSTEDSRGGAARRAAAGVPARLKPFVRENFERFANELGRWPTAEAALRRRQRIHGLISSGLIDREYYSAQAGRVFTTDAEVAEHYVSTGSKAGLVPSPLVENEWFASKAGRRGPAVLSILFDATIPMVEVSPVFDTARYARETRAGFRTPLQALQHFLANAGPDTLLPVSPQIEALIGDRRWRTVRRALIDEAVRLQKAVEYLAPRLRPASADDVERSAAFLASSRAEARSRPKVEPLVSVIMPVKNRAHRLDESVRSVQRQTYANWELVIVDDGSVDATPAVLAEWAALEPRIRVVLRESGGVSAARNTGIGEAGGEVVAFLDSDNAWSPEFLEVAVGWMSRHDEPFVHTALLRHAGSAKILYQGAQTNGFEQLLEGGNSVDLNALVVRADLLHEIGGFDESLRRWVDYDLALRLSRLAQPKFIPFIGVHYDDMGDGDERISTTESPTWEKAVLEKFLCEWDVVESHRDERVPGRVSVVVRCDNHVVLLFEALADLFAQAADEDIEVVVVANGSKRAVATAMAGAFAGNERIKVVHHVRRHTTSLEANTGFVHSTGQYVCFLETALRGSGDWLQRLRRELDEHADLGAAQPLIIAADGTLENAGIAFGGPYVVPWSNLRGHPVEDALLAGAQLDVAAASDFALFVRATSFIAARGFDVVYGNSLADADLGIRLAAIGARSSTLTTARAQVRPKQKLRSNLEGFGAARLLDAHGALLPSPDHSLFSLLGAEVRGHEVGEQLPGVLARAGGPIVVRERSDRRQRWAIKTAAPAGVRGDTWGDTLFAEDLAEALRARGHLAHVDRREAVARPSAHLDDVVLVLRGLDKVAPQPGAVNIMWVISHPELVTAEEINTYDLVYAASSPWAEQATRRFGREVLPLLQATNARRFNPARRSERASSDTLFVGATRRTYRPIVRWANDVGADLSIFGPGWQGLVDAANVKDTSLAGEQVGEFYASARVVLNDHWRDMADQGFISNRIFDAVGAGAWVVSDQVEGLDELFGESVQVVGDREELRNALFGADVRPDDETLMRGSSHVLEHHTFDARAEHLITAAQRLRAER</sequence>
<keyword evidence="4" id="KW-1185">Reference proteome</keyword>
<dbReference type="Proteomes" id="UP001500506">
    <property type="component" value="Unassembled WGS sequence"/>
</dbReference>
<dbReference type="PANTHER" id="PTHR43685:SF2">
    <property type="entry name" value="GLYCOSYLTRANSFERASE 2-LIKE DOMAIN-CONTAINING PROTEIN"/>
    <property type="match status" value="1"/>
</dbReference>
<dbReference type="CDD" id="cd00761">
    <property type="entry name" value="Glyco_tranf_GTA_type"/>
    <property type="match status" value="1"/>
</dbReference>
<name>A0ABN2K6I8_9MICO</name>
<dbReference type="InterPro" id="IPR001173">
    <property type="entry name" value="Glyco_trans_2-like"/>
</dbReference>
<dbReference type="Pfam" id="PF00535">
    <property type="entry name" value="Glycos_transf_2"/>
    <property type="match status" value="2"/>
</dbReference>
<dbReference type="Gene3D" id="3.90.550.10">
    <property type="entry name" value="Spore Coat Polysaccharide Biosynthesis Protein SpsA, Chain A"/>
    <property type="match status" value="2"/>
</dbReference>
<evidence type="ECO:0000313" key="3">
    <source>
        <dbReference type="EMBL" id="GAA1749358.1"/>
    </source>
</evidence>
<dbReference type="InterPro" id="IPR055259">
    <property type="entry name" value="YkvP/CgeB_Glyco_trans-like"/>
</dbReference>
<dbReference type="PANTHER" id="PTHR43685">
    <property type="entry name" value="GLYCOSYLTRANSFERASE"/>
    <property type="match status" value="1"/>
</dbReference>
<protein>
    <recommendedName>
        <fullName evidence="5">Glycosyltransferase</fullName>
    </recommendedName>
</protein>